<evidence type="ECO:0000313" key="2">
    <source>
        <dbReference type="Proteomes" id="UP001254848"/>
    </source>
</evidence>
<keyword evidence="2" id="KW-1185">Reference proteome</keyword>
<name>A0ABU3NYA8_9FIRM</name>
<dbReference type="Proteomes" id="UP001254848">
    <property type="component" value="Unassembled WGS sequence"/>
</dbReference>
<dbReference type="RefSeq" id="WP_413780288.1">
    <property type="nucleotide sequence ID" value="NZ_JAUOZS010000001.1"/>
</dbReference>
<sequence length="116" mass="13377">MSETYRPVVNHLTRVILKLIDEPVPYEVVAPSEQLPPTAASVRRFGESLSRRAERVAAMMEALEARGFTFKFAKDRVFADSTEMEAQDAKRYLLSQGYEDTEFQVLLEYARKWDTL</sequence>
<gene>
    <name evidence="1" type="ORF">Q4T40_11065</name>
</gene>
<reference evidence="1 2" key="1">
    <citation type="submission" date="2023-07" db="EMBL/GenBank/DDBJ databases">
        <title>The novel representative of Negativicutes class, Anaeroselena agilis gen. nov. sp. nov.</title>
        <authorList>
            <person name="Prokofeva M.I."/>
            <person name="Elcheninov A.G."/>
            <person name="Klyukina A."/>
            <person name="Kublanov I.V."/>
            <person name="Frolov E.N."/>
            <person name="Podosokorskaya O.A."/>
        </authorList>
    </citation>
    <scope>NUCLEOTIDE SEQUENCE [LARGE SCALE GENOMIC DNA]</scope>
    <source>
        <strain evidence="1 2">4137-cl</strain>
    </source>
</reference>
<accession>A0ABU3NYA8</accession>
<dbReference type="EMBL" id="JAUOZS010000001">
    <property type="protein sequence ID" value="MDT8901786.1"/>
    <property type="molecule type" value="Genomic_DNA"/>
</dbReference>
<proteinExistence type="predicted"/>
<organism evidence="1 2">
    <name type="scientific">Anaeroselena agilis</name>
    <dbReference type="NCBI Taxonomy" id="3063788"/>
    <lineage>
        <taxon>Bacteria</taxon>
        <taxon>Bacillati</taxon>
        <taxon>Bacillota</taxon>
        <taxon>Negativicutes</taxon>
        <taxon>Acetonemataceae</taxon>
        <taxon>Anaeroselena</taxon>
    </lineage>
</organism>
<protein>
    <submittedName>
        <fullName evidence="1">Uncharacterized protein</fullName>
    </submittedName>
</protein>
<evidence type="ECO:0000313" key="1">
    <source>
        <dbReference type="EMBL" id="MDT8901786.1"/>
    </source>
</evidence>
<comment type="caution">
    <text evidence="1">The sequence shown here is derived from an EMBL/GenBank/DDBJ whole genome shotgun (WGS) entry which is preliminary data.</text>
</comment>